<evidence type="ECO:0000256" key="1">
    <source>
        <dbReference type="ARBA" id="ARBA00023242"/>
    </source>
</evidence>
<evidence type="ECO:0000313" key="3">
    <source>
        <dbReference type="EMBL" id="KAF1761257.1"/>
    </source>
</evidence>
<protein>
    <recommendedName>
        <fullName evidence="2">KIX domain-containing protein</fullName>
    </recommendedName>
</protein>
<dbReference type="Pfam" id="PF02172">
    <property type="entry name" value="KIX"/>
    <property type="match status" value="1"/>
</dbReference>
<dbReference type="Gene3D" id="1.10.246.20">
    <property type="entry name" value="Coactivator CBP, KIX domain"/>
    <property type="match status" value="1"/>
</dbReference>
<reference evidence="3 4" key="1">
    <citation type="submission" date="2019-12" db="EMBL/GenBank/DDBJ databases">
        <title>Chromosome-level assembly of the Caenorhabditis remanei genome.</title>
        <authorList>
            <person name="Teterina A.A."/>
            <person name="Willis J.H."/>
            <person name="Phillips P.C."/>
        </authorList>
    </citation>
    <scope>NUCLEOTIDE SEQUENCE [LARGE SCALE GENOMIC DNA]</scope>
    <source>
        <strain evidence="3 4">PX506</strain>
        <tissue evidence="3">Whole organism</tissue>
    </source>
</reference>
<dbReference type="GO" id="GO:0003712">
    <property type="term" value="F:transcription coregulator activity"/>
    <property type="evidence" value="ECO:0007669"/>
    <property type="project" value="InterPro"/>
</dbReference>
<evidence type="ECO:0000313" key="4">
    <source>
        <dbReference type="Proteomes" id="UP000483820"/>
    </source>
</evidence>
<accession>A0A6A5H1Y0</accession>
<dbReference type="EMBL" id="WUAV01000003">
    <property type="protein sequence ID" value="KAF1761257.1"/>
    <property type="molecule type" value="Genomic_DNA"/>
</dbReference>
<dbReference type="GO" id="GO:0006355">
    <property type="term" value="P:regulation of DNA-templated transcription"/>
    <property type="evidence" value="ECO:0007669"/>
    <property type="project" value="InterPro"/>
</dbReference>
<dbReference type="RefSeq" id="XP_003112855.2">
    <property type="nucleotide sequence ID" value="XM_003112807.2"/>
</dbReference>
<dbReference type="InterPro" id="IPR036529">
    <property type="entry name" value="KIX_dom_sf"/>
</dbReference>
<dbReference type="CTD" id="9825577"/>
<dbReference type="PROSITE" id="PS50952">
    <property type="entry name" value="KIX"/>
    <property type="match status" value="1"/>
</dbReference>
<dbReference type="InterPro" id="IPR003101">
    <property type="entry name" value="KIX_dom"/>
</dbReference>
<gene>
    <name evidence="3" type="ORF">GCK72_009511</name>
</gene>
<keyword evidence="1" id="KW-0539">Nucleus</keyword>
<dbReference type="SUPFAM" id="SSF47040">
    <property type="entry name" value="Kix domain of CBP (creb binding protein)"/>
    <property type="match status" value="1"/>
</dbReference>
<dbReference type="GeneID" id="9825577"/>
<proteinExistence type="predicted"/>
<dbReference type="AlphaFoldDB" id="A0A6A5H1Y0"/>
<sequence>MEVNRMAWRNQMPQELRDHLVGKLIRAIFPQESDLPQDQVEQMNVIEDAKTIERELFETATDREQYYNLLAEKIYSIQRDIRQSGH</sequence>
<feature type="domain" description="KIX" evidence="2">
    <location>
        <begin position="3"/>
        <end position="82"/>
    </location>
</feature>
<dbReference type="KEGG" id="crq:GCK72_009511"/>
<comment type="caution">
    <text evidence="3">The sequence shown here is derived from an EMBL/GenBank/DDBJ whole genome shotgun (WGS) entry which is preliminary data.</text>
</comment>
<dbReference type="Proteomes" id="UP000483820">
    <property type="component" value="Chromosome III"/>
</dbReference>
<organism evidence="3 4">
    <name type="scientific">Caenorhabditis remanei</name>
    <name type="common">Caenorhabditis vulgaris</name>
    <dbReference type="NCBI Taxonomy" id="31234"/>
    <lineage>
        <taxon>Eukaryota</taxon>
        <taxon>Metazoa</taxon>
        <taxon>Ecdysozoa</taxon>
        <taxon>Nematoda</taxon>
        <taxon>Chromadorea</taxon>
        <taxon>Rhabditida</taxon>
        <taxon>Rhabditina</taxon>
        <taxon>Rhabditomorpha</taxon>
        <taxon>Rhabditoidea</taxon>
        <taxon>Rhabditidae</taxon>
        <taxon>Peloderinae</taxon>
        <taxon>Caenorhabditis</taxon>
    </lineage>
</organism>
<evidence type="ECO:0000259" key="2">
    <source>
        <dbReference type="PROSITE" id="PS50952"/>
    </source>
</evidence>
<name>A0A6A5H1Y0_CAERE</name>